<organism evidence="2 3">
    <name type="scientific">Monilinia vaccinii-corymbosi</name>
    <dbReference type="NCBI Taxonomy" id="61207"/>
    <lineage>
        <taxon>Eukaryota</taxon>
        <taxon>Fungi</taxon>
        <taxon>Dikarya</taxon>
        <taxon>Ascomycota</taxon>
        <taxon>Pezizomycotina</taxon>
        <taxon>Leotiomycetes</taxon>
        <taxon>Helotiales</taxon>
        <taxon>Sclerotiniaceae</taxon>
        <taxon>Monilinia</taxon>
    </lineage>
</organism>
<protein>
    <recommendedName>
        <fullName evidence="1">Ketoreductase domain-containing protein</fullName>
    </recommendedName>
</protein>
<name>A0A8A3PRQ5_9HELO</name>
<gene>
    <name evidence="2" type="ORF">DSL72_008940</name>
</gene>
<dbReference type="Gene3D" id="3.40.50.720">
    <property type="entry name" value="NAD(P)-binding Rossmann-like Domain"/>
    <property type="match status" value="1"/>
</dbReference>
<dbReference type="InterPro" id="IPR050091">
    <property type="entry name" value="PKS_NRPS_Biosynth_Enz"/>
</dbReference>
<dbReference type="PANTHER" id="PTHR43775:SF28">
    <property type="entry name" value="SYNTHASE, PUTATIVE-RELATED"/>
    <property type="match status" value="1"/>
</dbReference>
<dbReference type="InterPro" id="IPR013968">
    <property type="entry name" value="PKS_KR"/>
</dbReference>
<dbReference type="Gene3D" id="3.90.180.10">
    <property type="entry name" value="Medium-chain alcohol dehydrogenases, catalytic domain"/>
    <property type="match status" value="1"/>
</dbReference>
<dbReference type="PANTHER" id="PTHR43775">
    <property type="entry name" value="FATTY ACID SYNTHASE"/>
    <property type="match status" value="1"/>
</dbReference>
<dbReference type="InterPro" id="IPR057326">
    <property type="entry name" value="KR_dom"/>
</dbReference>
<dbReference type="Proteomes" id="UP000672032">
    <property type="component" value="Chromosome 9"/>
</dbReference>
<dbReference type="AlphaFoldDB" id="A0A8A3PRQ5"/>
<sequence>MLIFVTLENYVQGHTTPIRPIEIFDASETQDAFRYMQKGLCIGRVGLRLRPSSEACEQRSTSSHLILEVTERTRQTALSPSASYFLIGGLGGLEKAISAWMVEHDARELILLSRSAGQGSNDELFTKELESVGCNVKLVKGEVENLDDVSKAVALATLPLKGIIQMSMVLRDQTFETMRFEDWKAAIGPKVGGRGIFTTPRCQLERAWISSSCSVLCPD</sequence>
<evidence type="ECO:0000313" key="2">
    <source>
        <dbReference type="EMBL" id="QSZ37840.1"/>
    </source>
</evidence>
<feature type="domain" description="Ketoreductase" evidence="1">
    <location>
        <begin position="82"/>
        <end position="219"/>
    </location>
</feature>
<accession>A0A8A3PRQ5</accession>
<proteinExistence type="predicted"/>
<evidence type="ECO:0000259" key="1">
    <source>
        <dbReference type="SMART" id="SM00822"/>
    </source>
</evidence>
<evidence type="ECO:0000313" key="3">
    <source>
        <dbReference type="Proteomes" id="UP000672032"/>
    </source>
</evidence>
<reference evidence="2" key="1">
    <citation type="submission" date="2020-10" db="EMBL/GenBank/DDBJ databases">
        <title>Genome Sequence of Monilinia vaccinii-corymbosi Sheds Light on Mummy Berry Disease Infection of Blueberry and Mating Type.</title>
        <authorList>
            <person name="Yow A.G."/>
            <person name="Zhang Y."/>
            <person name="Bansal K."/>
            <person name="Eacker S.M."/>
            <person name="Sullivan S."/>
            <person name="Liachko I."/>
            <person name="Cubeta M.A."/>
            <person name="Rollins J.A."/>
            <person name="Ashrafi H."/>
        </authorList>
    </citation>
    <scope>NUCLEOTIDE SEQUENCE</scope>
    <source>
        <strain evidence="2">RL-1</strain>
    </source>
</reference>
<keyword evidence="3" id="KW-1185">Reference proteome</keyword>
<dbReference type="OrthoDB" id="3564941at2759"/>
<dbReference type="Pfam" id="PF08659">
    <property type="entry name" value="KR"/>
    <property type="match status" value="1"/>
</dbReference>
<dbReference type="GO" id="GO:0044550">
    <property type="term" value="P:secondary metabolite biosynthetic process"/>
    <property type="evidence" value="ECO:0007669"/>
    <property type="project" value="TreeGrafter"/>
</dbReference>
<dbReference type="SUPFAM" id="SSF51735">
    <property type="entry name" value="NAD(P)-binding Rossmann-fold domains"/>
    <property type="match status" value="1"/>
</dbReference>
<dbReference type="EMBL" id="CP063413">
    <property type="protein sequence ID" value="QSZ37840.1"/>
    <property type="molecule type" value="Genomic_DNA"/>
</dbReference>
<dbReference type="GO" id="GO:0004312">
    <property type="term" value="F:fatty acid synthase activity"/>
    <property type="evidence" value="ECO:0007669"/>
    <property type="project" value="TreeGrafter"/>
</dbReference>
<dbReference type="SMART" id="SM00822">
    <property type="entry name" value="PKS_KR"/>
    <property type="match status" value="1"/>
</dbReference>
<dbReference type="InterPro" id="IPR036291">
    <property type="entry name" value="NAD(P)-bd_dom_sf"/>
</dbReference>
<dbReference type="GO" id="GO:0006633">
    <property type="term" value="P:fatty acid biosynthetic process"/>
    <property type="evidence" value="ECO:0007669"/>
    <property type="project" value="TreeGrafter"/>
</dbReference>